<comment type="caution">
    <text evidence="2">The sequence shown here is derived from an EMBL/GenBank/DDBJ whole genome shotgun (WGS) entry which is preliminary data.</text>
</comment>
<proteinExistence type="predicted"/>
<accession>A0A8S4QZ35</accession>
<evidence type="ECO:0000256" key="1">
    <source>
        <dbReference type="SAM" id="MobiDB-lite"/>
    </source>
</evidence>
<sequence length="70" mass="7056">GLDQRLRKRTASSLPGPKADELEVKRSCASPPSTPPTTTTNASVLAPALPAPALGTAGPVVRAAGALRLQ</sequence>
<keyword evidence="3" id="KW-1185">Reference proteome</keyword>
<dbReference type="Proteomes" id="UP000838756">
    <property type="component" value="Unassembled WGS sequence"/>
</dbReference>
<evidence type="ECO:0000313" key="3">
    <source>
        <dbReference type="Proteomes" id="UP000838756"/>
    </source>
</evidence>
<evidence type="ECO:0000313" key="2">
    <source>
        <dbReference type="EMBL" id="CAH2227657.1"/>
    </source>
</evidence>
<name>A0A8S4QZ35_9NEOP</name>
<feature type="compositionally biased region" description="Basic residues" evidence="1">
    <location>
        <begin position="1"/>
        <end position="10"/>
    </location>
</feature>
<gene>
    <name evidence="2" type="primary">jg362</name>
    <name evidence="2" type="ORF">PAEG_LOCUS8033</name>
</gene>
<reference evidence="2" key="1">
    <citation type="submission" date="2022-03" db="EMBL/GenBank/DDBJ databases">
        <authorList>
            <person name="Lindestad O."/>
        </authorList>
    </citation>
    <scope>NUCLEOTIDE SEQUENCE</scope>
</reference>
<feature type="non-terminal residue" evidence="2">
    <location>
        <position position="1"/>
    </location>
</feature>
<protein>
    <submittedName>
        <fullName evidence="2">Jg362 protein</fullName>
    </submittedName>
</protein>
<organism evidence="2 3">
    <name type="scientific">Pararge aegeria aegeria</name>
    <dbReference type="NCBI Taxonomy" id="348720"/>
    <lineage>
        <taxon>Eukaryota</taxon>
        <taxon>Metazoa</taxon>
        <taxon>Ecdysozoa</taxon>
        <taxon>Arthropoda</taxon>
        <taxon>Hexapoda</taxon>
        <taxon>Insecta</taxon>
        <taxon>Pterygota</taxon>
        <taxon>Neoptera</taxon>
        <taxon>Endopterygota</taxon>
        <taxon>Lepidoptera</taxon>
        <taxon>Glossata</taxon>
        <taxon>Ditrysia</taxon>
        <taxon>Papilionoidea</taxon>
        <taxon>Nymphalidae</taxon>
        <taxon>Satyrinae</taxon>
        <taxon>Satyrini</taxon>
        <taxon>Parargina</taxon>
        <taxon>Pararge</taxon>
    </lineage>
</organism>
<dbReference type="EMBL" id="CAKXAJ010023374">
    <property type="protein sequence ID" value="CAH2227657.1"/>
    <property type="molecule type" value="Genomic_DNA"/>
</dbReference>
<feature type="non-terminal residue" evidence="2">
    <location>
        <position position="70"/>
    </location>
</feature>
<feature type="region of interest" description="Disordered" evidence="1">
    <location>
        <begin position="1"/>
        <end position="43"/>
    </location>
</feature>
<dbReference type="AlphaFoldDB" id="A0A8S4QZ35"/>